<protein>
    <submittedName>
        <fullName evidence="1">Uncharacterized protein</fullName>
    </submittedName>
</protein>
<dbReference type="Proteomes" id="UP000034164">
    <property type="component" value="Unassembled WGS sequence"/>
</dbReference>
<evidence type="ECO:0000313" key="1">
    <source>
        <dbReference type="EMBL" id="KKZ58488.1"/>
    </source>
</evidence>
<proteinExistence type="predicted"/>
<dbReference type="AlphaFoldDB" id="A0A0G2IXD6"/>
<name>A0A0G2IXD6_9EURO</name>
<reference evidence="2" key="1">
    <citation type="journal article" date="2015" name="PLoS Genet.">
        <title>The dynamic genome and transcriptome of the human fungal pathogen Blastomyces and close relative Emmonsia.</title>
        <authorList>
            <person name="Munoz J.F."/>
            <person name="Gauthier G.M."/>
            <person name="Desjardins C.A."/>
            <person name="Gallo J.E."/>
            <person name="Holder J."/>
            <person name="Sullivan T.D."/>
            <person name="Marty A.J."/>
            <person name="Carmen J.C."/>
            <person name="Chen Z."/>
            <person name="Ding L."/>
            <person name="Gujja S."/>
            <person name="Magrini V."/>
            <person name="Misas E."/>
            <person name="Mitreva M."/>
            <person name="Priest M."/>
            <person name="Saif S."/>
            <person name="Whiston E.A."/>
            <person name="Young S."/>
            <person name="Zeng Q."/>
            <person name="Goldman W.E."/>
            <person name="Mardis E.R."/>
            <person name="Taylor J.W."/>
            <person name="McEwen J.G."/>
            <person name="Clay O.K."/>
            <person name="Klein B.S."/>
            <person name="Cuomo C.A."/>
        </authorList>
    </citation>
    <scope>NUCLEOTIDE SEQUENCE [LARGE SCALE GENOMIC DNA]</scope>
    <source>
        <strain evidence="2">UAMH 3008</strain>
    </source>
</reference>
<dbReference type="EMBL" id="LCZI01001712">
    <property type="protein sequence ID" value="KKZ58488.1"/>
    <property type="molecule type" value="Genomic_DNA"/>
</dbReference>
<accession>A0A0G2IXD6</accession>
<dbReference type="OrthoDB" id="4189864at2759"/>
<sequence length="54" mass="6344">EITINNQDTVLTDINLFFLTYNYYIKILDFLEIIQLISNFCSSVQITDNIVIKL</sequence>
<organism evidence="1 2">
    <name type="scientific">[Emmonsia] crescens</name>
    <dbReference type="NCBI Taxonomy" id="73230"/>
    <lineage>
        <taxon>Eukaryota</taxon>
        <taxon>Fungi</taxon>
        <taxon>Dikarya</taxon>
        <taxon>Ascomycota</taxon>
        <taxon>Pezizomycotina</taxon>
        <taxon>Eurotiomycetes</taxon>
        <taxon>Eurotiomycetidae</taxon>
        <taxon>Onygenales</taxon>
        <taxon>Ajellomycetaceae</taxon>
        <taxon>Emergomyces</taxon>
    </lineage>
</organism>
<feature type="non-terminal residue" evidence="1">
    <location>
        <position position="1"/>
    </location>
</feature>
<dbReference type="VEuPathDB" id="FungiDB:EMCG_05524"/>
<gene>
    <name evidence="1" type="ORF">EMCG_05524</name>
</gene>
<evidence type="ECO:0000313" key="2">
    <source>
        <dbReference type="Proteomes" id="UP000034164"/>
    </source>
</evidence>
<comment type="caution">
    <text evidence="1">The sequence shown here is derived from an EMBL/GenBank/DDBJ whole genome shotgun (WGS) entry which is preliminary data.</text>
</comment>